<dbReference type="Proteomes" id="UP001249851">
    <property type="component" value="Unassembled WGS sequence"/>
</dbReference>
<proteinExistence type="predicted"/>
<dbReference type="PANTHER" id="PTHR32419">
    <property type="entry name" value="GLUTATHIONYL-HYDROQUINONE REDUCTASE"/>
    <property type="match status" value="1"/>
</dbReference>
<dbReference type="Gene3D" id="1.20.1050.10">
    <property type="match status" value="1"/>
</dbReference>
<evidence type="ECO:0000313" key="5">
    <source>
        <dbReference type="EMBL" id="KAK2564124.1"/>
    </source>
</evidence>
<dbReference type="GO" id="GO:0004364">
    <property type="term" value="F:glutathione transferase activity"/>
    <property type="evidence" value="ECO:0007669"/>
    <property type="project" value="InterPro"/>
</dbReference>
<sequence length="317" mass="36506">MTDKLPDWSSDISRKGEFVRTQSVFRKWVTADGSSEFAAEPDRYHLYVSLACPWAHRTLITRKLKGLENAISYTVVDWFLGAEGWTFTDSKPKCTLDKLNGCQTLREVYRIAVPEYPGKVTVPVLWDKKKKTVVNNESSEIIRMFNKEFNEFCATEEQKKLDLYPAELQEKIEELNGWIYPNINNGVYRAGFATSQEAYDVAVRDVFSALDKVEGILSKSRYLTGDTITEADVRLFTTLVRFDMVYVGHFKCNKKRIIDYPNIWGYLRDLYQTSGIGETVDAEHIQKHYQQSHLKINPYGIVAVGPDLDFNEPHGRE</sequence>
<dbReference type="SFLD" id="SFLDG01148">
    <property type="entry name" value="Xi_(cytGST)"/>
    <property type="match status" value="1"/>
</dbReference>
<dbReference type="Gene3D" id="3.40.30.10">
    <property type="entry name" value="Glutaredoxin"/>
    <property type="match status" value="1"/>
</dbReference>
<feature type="site" description="Lowers pKa of active site Cys" evidence="3">
    <location>
        <position position="289"/>
    </location>
</feature>
<evidence type="ECO:0000259" key="4">
    <source>
        <dbReference type="PROSITE" id="PS50405"/>
    </source>
</evidence>
<dbReference type="Pfam" id="PF13410">
    <property type="entry name" value="GST_C_2"/>
    <property type="match status" value="1"/>
</dbReference>
<evidence type="ECO:0000256" key="2">
    <source>
        <dbReference type="PIRSR" id="PIRSR015753-2"/>
    </source>
</evidence>
<feature type="active site" description="Nucleophile" evidence="1">
    <location>
        <position position="52"/>
    </location>
</feature>
<evidence type="ECO:0000256" key="3">
    <source>
        <dbReference type="PIRSR" id="PIRSR015753-3"/>
    </source>
</evidence>
<feature type="domain" description="GST C-terminal" evidence="4">
    <location>
        <begin position="165"/>
        <end position="289"/>
    </location>
</feature>
<accession>A0AAD9V7K5</accession>
<name>A0AAD9V7K5_ACRCE</name>
<dbReference type="InterPro" id="IPR040079">
    <property type="entry name" value="Glutathione_S-Trfase"/>
</dbReference>
<dbReference type="AlphaFoldDB" id="A0AAD9V7K5"/>
<keyword evidence="6" id="KW-1185">Reference proteome</keyword>
<feature type="site" description="Lowers pKa of active site Cys" evidence="3">
    <location>
        <position position="246"/>
    </location>
</feature>
<dbReference type="PIRSF" id="PIRSF015753">
    <property type="entry name" value="GST"/>
    <property type="match status" value="1"/>
</dbReference>
<dbReference type="GO" id="GO:0005737">
    <property type="term" value="C:cytoplasm"/>
    <property type="evidence" value="ECO:0007669"/>
    <property type="project" value="TreeGrafter"/>
</dbReference>
<dbReference type="SFLD" id="SFLDS00019">
    <property type="entry name" value="Glutathione_Transferase_(cytos"/>
    <property type="match status" value="1"/>
</dbReference>
<dbReference type="SFLD" id="SFLDG01206">
    <property type="entry name" value="Xi.1"/>
    <property type="match status" value="1"/>
</dbReference>
<evidence type="ECO:0000313" key="6">
    <source>
        <dbReference type="Proteomes" id="UP001249851"/>
    </source>
</evidence>
<dbReference type="EMBL" id="JARQWQ010000023">
    <property type="protein sequence ID" value="KAK2564124.1"/>
    <property type="molecule type" value="Genomic_DNA"/>
</dbReference>
<gene>
    <name evidence="5" type="ORF">P5673_012356</name>
</gene>
<dbReference type="FunFam" id="3.40.30.10:FF:000162">
    <property type="entry name" value="Glutathione S-transferase Gst3"/>
    <property type="match status" value="1"/>
</dbReference>
<dbReference type="SUPFAM" id="SSF47616">
    <property type="entry name" value="GST C-terminal domain-like"/>
    <property type="match status" value="1"/>
</dbReference>
<reference evidence="5" key="2">
    <citation type="journal article" date="2023" name="Science">
        <title>Genomic signatures of disease resistance in endangered staghorn corals.</title>
        <authorList>
            <person name="Vollmer S.V."/>
            <person name="Selwyn J.D."/>
            <person name="Despard B.A."/>
            <person name="Roesel C.L."/>
        </authorList>
    </citation>
    <scope>NUCLEOTIDE SEQUENCE</scope>
    <source>
        <strain evidence="5">K2</strain>
    </source>
</reference>
<comment type="caution">
    <text evidence="5">The sequence shown here is derived from an EMBL/GenBank/DDBJ whole genome shotgun (WGS) entry which is preliminary data.</text>
</comment>
<reference evidence="5" key="1">
    <citation type="journal article" date="2023" name="G3 (Bethesda)">
        <title>Whole genome assembly and annotation of the endangered Caribbean coral Acropora cervicornis.</title>
        <authorList>
            <person name="Selwyn J.D."/>
            <person name="Vollmer S.V."/>
        </authorList>
    </citation>
    <scope>NUCLEOTIDE SEQUENCE</scope>
    <source>
        <strain evidence="5">K2</strain>
    </source>
</reference>
<dbReference type="InterPro" id="IPR016639">
    <property type="entry name" value="GST_Omega/GSH"/>
</dbReference>
<dbReference type="CDD" id="cd03190">
    <property type="entry name" value="GST_C_Omega_like"/>
    <property type="match status" value="1"/>
</dbReference>
<dbReference type="InterPro" id="IPR004045">
    <property type="entry name" value="Glutathione_S-Trfase_N"/>
</dbReference>
<dbReference type="SUPFAM" id="SSF52833">
    <property type="entry name" value="Thioredoxin-like"/>
    <property type="match status" value="1"/>
</dbReference>
<protein>
    <submittedName>
        <fullName evidence="5">Glutathionyl-hydroquinone reductase YqjG</fullName>
    </submittedName>
</protein>
<feature type="active site" description="Proton donor/acceptor" evidence="1">
    <location>
        <position position="188"/>
    </location>
</feature>
<evidence type="ECO:0000256" key="1">
    <source>
        <dbReference type="PIRSR" id="PIRSR015753-1"/>
    </source>
</evidence>
<dbReference type="Pfam" id="PF13409">
    <property type="entry name" value="GST_N_2"/>
    <property type="match status" value="1"/>
</dbReference>
<feature type="binding site" evidence="2">
    <location>
        <position position="85"/>
    </location>
    <ligand>
        <name>glutathione</name>
        <dbReference type="ChEBI" id="CHEBI:57925"/>
    </ligand>
</feature>
<feature type="binding site" evidence="2">
    <location>
        <begin position="137"/>
        <end position="138"/>
    </location>
    <ligand>
        <name>glutathione</name>
        <dbReference type="ChEBI" id="CHEBI:57925"/>
    </ligand>
</feature>
<organism evidence="5 6">
    <name type="scientific">Acropora cervicornis</name>
    <name type="common">Staghorn coral</name>
    <dbReference type="NCBI Taxonomy" id="6130"/>
    <lineage>
        <taxon>Eukaryota</taxon>
        <taxon>Metazoa</taxon>
        <taxon>Cnidaria</taxon>
        <taxon>Anthozoa</taxon>
        <taxon>Hexacorallia</taxon>
        <taxon>Scleractinia</taxon>
        <taxon>Astrocoeniina</taxon>
        <taxon>Acroporidae</taxon>
        <taxon>Acropora</taxon>
    </lineage>
</organism>
<dbReference type="PANTHER" id="PTHR32419:SF6">
    <property type="entry name" value="GLUTATHIONE S-TRANSFERASE OMEGA-LIKE 1-RELATED"/>
    <property type="match status" value="1"/>
</dbReference>
<dbReference type="InterPro" id="IPR047047">
    <property type="entry name" value="GST_Omega-like_C"/>
</dbReference>
<dbReference type="InterPro" id="IPR010987">
    <property type="entry name" value="Glutathione-S-Trfase_C-like"/>
</dbReference>
<dbReference type="InterPro" id="IPR036282">
    <property type="entry name" value="Glutathione-S-Trfase_C_sf"/>
</dbReference>
<dbReference type="PROSITE" id="PS50405">
    <property type="entry name" value="GST_CTER"/>
    <property type="match status" value="1"/>
</dbReference>
<dbReference type="InterPro" id="IPR036249">
    <property type="entry name" value="Thioredoxin-like_sf"/>
</dbReference>
<feature type="binding site" evidence="2">
    <location>
        <begin position="119"/>
        <end position="122"/>
    </location>
    <ligand>
        <name>glutathione</name>
        <dbReference type="ChEBI" id="CHEBI:57925"/>
    </ligand>
</feature>